<dbReference type="EMBL" id="CP042220">
    <property type="protein sequence ID" value="QDX29486.1"/>
    <property type="molecule type" value="Genomic_DNA"/>
</dbReference>
<dbReference type="OrthoDB" id="9797093at2"/>
<dbReference type="RefSeq" id="WP_042871602.1">
    <property type="nucleotide sequence ID" value="NZ_CM001975.1"/>
</dbReference>
<evidence type="ECO:0000313" key="1">
    <source>
        <dbReference type="EMBL" id="QDX29486.1"/>
    </source>
</evidence>
<protein>
    <submittedName>
        <fullName evidence="1">Addiction module toxin RelE</fullName>
    </submittedName>
</protein>
<organism evidence="1 2">
    <name type="scientific">Dickeya poaceiphila</name>
    <dbReference type="NCBI Taxonomy" id="568768"/>
    <lineage>
        <taxon>Bacteria</taxon>
        <taxon>Pseudomonadati</taxon>
        <taxon>Pseudomonadota</taxon>
        <taxon>Gammaproteobacteria</taxon>
        <taxon>Enterobacterales</taxon>
        <taxon>Pectobacteriaceae</taxon>
        <taxon>Dickeya</taxon>
    </lineage>
</organism>
<dbReference type="Pfam" id="PF05973">
    <property type="entry name" value="Gp49"/>
    <property type="match status" value="1"/>
</dbReference>
<accession>A0A5B8HJI1</accession>
<dbReference type="AlphaFoldDB" id="A0A5B8HJI1"/>
<proteinExistence type="predicted"/>
<gene>
    <name evidence="1" type="ORF">Dpoa569_0001253</name>
</gene>
<dbReference type="STRING" id="568768.GCA_000406125_02602"/>
<keyword evidence="2" id="KW-1185">Reference proteome</keyword>
<sequence length="118" mass="13451">MLKNLYWIASARKDMKEMPEEVQDVFGYALHLAQCGKKHSDAKVMTGFSGAGVLEVVEDYETDTYRAVYTVKIEDAVYVLHVFKKKSKKGIATPKPDMDKIRERLKQAEEHANSLRGK</sequence>
<dbReference type="InterPro" id="IPR009241">
    <property type="entry name" value="HigB-like"/>
</dbReference>
<reference evidence="1 2" key="1">
    <citation type="journal article" date="2019" name="Environ. Microbiol.">
        <title>The phytopathogenic nature of Dickeya aquatica 174/2 and the dynamic early evolution of Dickeya pathogenicity.</title>
        <authorList>
            <person name="Duprey A."/>
            <person name="Taib N."/>
            <person name="Leonard S."/>
            <person name="Garin T."/>
            <person name="Flandrois J.P."/>
            <person name="Nasser W."/>
            <person name="Brochier-Armanet C."/>
            <person name="Reverchon S."/>
        </authorList>
    </citation>
    <scope>NUCLEOTIDE SEQUENCE [LARGE SCALE GENOMIC DNA]</scope>
    <source>
        <strain evidence="1 2">NCPPB 569</strain>
    </source>
</reference>
<dbReference type="KEGG" id="dic:Dpoa569_0001253"/>
<dbReference type="Proteomes" id="UP000320591">
    <property type="component" value="Chromosome"/>
</dbReference>
<evidence type="ECO:0000313" key="2">
    <source>
        <dbReference type="Proteomes" id="UP000320591"/>
    </source>
</evidence>
<name>A0A5B8HJI1_9GAMM</name>